<accession>A0A6A2YZL1</accession>
<feature type="region of interest" description="Disordered" evidence="1">
    <location>
        <begin position="171"/>
        <end position="197"/>
    </location>
</feature>
<feature type="region of interest" description="Disordered" evidence="1">
    <location>
        <begin position="332"/>
        <end position="351"/>
    </location>
</feature>
<sequence>MPQEPSPWDRKDIYKDKNHERTELQPPPLNASSMPSYQHGSFREFARWGSADVRRPPGHGKRGNWHMFPEDIGAHGYVPWRSSDKILDGEACRQSVSRGDWKYSRSSSRDNSKGSYGIRDWRGHSWETSNGSPNTPGRPYDVNNELRSVDDMLTYSSRTNSDFVNTWNHCQKDQHDNRTSGVNGLGTGQRCERENSVGSVDWKPLKWSRSGSLTSWGSGFSHSGSSKSAGGEDSGEAKLELQQKNLAPVQSPSGDAAACVTSAPPSDETSSRKKPRLGWGEGLAKYEKKKDEGPDTSINSGGAAIYFGNAEPNGSLSSNLVDKSPRVLGFSDCSSPATPSSVGCSSSPGVEEKSSVKATNIDNEINACGSPSFGSQNQLEGPSFNLEKLDINSIINMVSSLIDSLQSDDPSTMDSNFVRSTAINKLLLWKGDILKTLEMTESEIDYLENELKSLKGDSKSRNQLPSTASSLPVQENGKSCEEQEAASSMIPQPAPLKVDPSSDVLEEQQHLCNGVLEEVSVDMKNGVSPGTSTFVFLASSLDKTGPLRDIVKVHDCSGNAGSAQLATTEEMTLATDFFNEEGTAVIPGEGSVLVKIDNDAHAPESSNSDTGNENVTHDEILRTNKELANSTCLVFEKLFPKDQYGIEISEFSYASLWQMNPSIRGKIAMRKRRLEFKERVLTFKFEAFRHAWKEDMLSPSRKYRAKSQKKYEISSGSAYGGYQKHRSSIRSRVTSPAGNLNLEPNAEMINFTSKLLLDPRVKRYRNALKIPALILDEKEQMSRFISSNGLVEDPFAVEKERALINPWTLEEKEIFMDNLAAFGKDFRKIATFLDHKTTADCVEFYYKNHKSKCFEKTKKKLDPSKQGKPSANTYLLTLGKKWRKEFNAVSIDVLGAASVIAAEANSGMQKNQTSSSRIFLEERYCRTSRVDSIADRSNNFDLIGNDWETAAADVLAGICGSLPSEAMSSCITSSADQGESYHRDWKCPKVDSLLKRHLIPDFPRNVDEGTCSDESCGDMDPTDWTDEEKSVFIQAVSSYGKDFSMISRCVRTRSRDQCKVFFSKASKCLGLDLIRPRNRDMGTPMSDDANGGGSDMEDASVLERSVVCSDKLGSKLEDFPSNFVRMNMDECDPISKLVLKTELKLPVENNGNHAAGQVISECGTDDMDVDCNAESLQVQRSVSSGDLNSGRNQVVDQGASVVVSASIGVAAHHCTHIDVVEFRPATGCSNEGFRNDFMAWETSLSKNVVDEHDSKCRAETSSQSICGQDSNKTSDESVGKNSSSGFSFNTEGPLPNLDSAIKPSVGKNSAAESSALHDSNFLRCEKLCNLDRLSSSIDYQGNEAKQACVSFCEDESNCLSGKPLVNLTESCQILRGYPLQISTWKETNSDVKNPSTSKKGVAGPYLAQDCHLQKCNSSKSTAGLPHLVQNLEQAKDCPKSQASNISDIGKPCRNGNVKLFGQILNSNSQDLKQNTKPSNFKSTGNTVDGNSKFSQNNICVTESVPKRSYGFWNGNWIQTGLSPLPDSAILMAKYPSAFVNYPASSSQMELQALQTVVHSTDRTLNGRDFTKIALVIVSETKTYWNAIKHEDCNSLTYNWGERLINKTCLLLKKALRPQKKWDSIRYLSRNSHL</sequence>
<feature type="compositionally biased region" description="Polar residues" evidence="1">
    <location>
        <begin position="1279"/>
        <end position="1290"/>
    </location>
</feature>
<organism evidence="3 4">
    <name type="scientific">Hibiscus syriacus</name>
    <name type="common">Rose of Sharon</name>
    <dbReference type="NCBI Taxonomy" id="106335"/>
    <lineage>
        <taxon>Eukaryota</taxon>
        <taxon>Viridiplantae</taxon>
        <taxon>Streptophyta</taxon>
        <taxon>Embryophyta</taxon>
        <taxon>Tracheophyta</taxon>
        <taxon>Spermatophyta</taxon>
        <taxon>Magnoliopsida</taxon>
        <taxon>eudicotyledons</taxon>
        <taxon>Gunneridae</taxon>
        <taxon>Pentapetalae</taxon>
        <taxon>rosids</taxon>
        <taxon>malvids</taxon>
        <taxon>Malvales</taxon>
        <taxon>Malvaceae</taxon>
        <taxon>Malvoideae</taxon>
        <taxon>Hibiscus</taxon>
    </lineage>
</organism>
<evidence type="ECO:0000313" key="3">
    <source>
        <dbReference type="EMBL" id="KAE8684906.1"/>
    </source>
</evidence>
<dbReference type="SMART" id="SM00717">
    <property type="entry name" value="SANT"/>
    <property type="match status" value="2"/>
</dbReference>
<dbReference type="Pfam" id="PF00249">
    <property type="entry name" value="Myb_DNA-binding"/>
    <property type="match status" value="2"/>
</dbReference>
<feature type="compositionally biased region" description="Low complexity" evidence="1">
    <location>
        <begin position="334"/>
        <end position="348"/>
    </location>
</feature>
<feature type="compositionally biased region" description="Basic and acidic residues" evidence="1">
    <location>
        <begin position="7"/>
        <end position="23"/>
    </location>
</feature>
<reference evidence="3" key="1">
    <citation type="submission" date="2019-09" db="EMBL/GenBank/DDBJ databases">
        <title>Draft genome information of white flower Hibiscus syriacus.</title>
        <authorList>
            <person name="Kim Y.-M."/>
        </authorList>
    </citation>
    <scope>NUCLEOTIDE SEQUENCE [LARGE SCALE GENOMIC DNA]</scope>
    <source>
        <strain evidence="3">YM2019G1</strain>
    </source>
</reference>
<dbReference type="PANTHER" id="PTHR47340">
    <property type="entry name" value="DUPLICATED HOMEODOMAIN-LIKE SUPERFAMILY PROTEIN"/>
    <property type="match status" value="1"/>
</dbReference>
<evidence type="ECO:0000256" key="1">
    <source>
        <dbReference type="SAM" id="MobiDB-lite"/>
    </source>
</evidence>
<name>A0A6A2YZL1_HIBSY</name>
<feature type="compositionally biased region" description="Polar residues" evidence="1">
    <location>
        <begin position="242"/>
        <end position="253"/>
    </location>
</feature>
<protein>
    <submittedName>
        <fullName evidence="3">Serine carboxypeptidase-like 27 isoform 1</fullName>
    </submittedName>
</protein>
<dbReference type="Gene3D" id="1.10.10.60">
    <property type="entry name" value="Homeodomain-like"/>
    <property type="match status" value="1"/>
</dbReference>
<proteinExistence type="predicted"/>
<feature type="region of interest" description="Disordered" evidence="1">
    <location>
        <begin position="1468"/>
        <end position="1488"/>
    </location>
</feature>
<dbReference type="InterPro" id="IPR017884">
    <property type="entry name" value="SANT_dom"/>
</dbReference>
<feature type="region of interest" description="Disordered" evidence="1">
    <location>
        <begin position="1"/>
        <end position="37"/>
    </location>
</feature>
<dbReference type="GO" id="GO:0004180">
    <property type="term" value="F:carboxypeptidase activity"/>
    <property type="evidence" value="ECO:0007669"/>
    <property type="project" value="UniProtKB-KW"/>
</dbReference>
<feature type="compositionally biased region" description="Polar residues" evidence="1">
    <location>
        <begin position="461"/>
        <end position="477"/>
    </location>
</feature>
<dbReference type="PANTHER" id="PTHR47340:SF1">
    <property type="entry name" value="DUPLICATED HOMEODOMAIN-LIKE SUPERFAMILY PROTEIN"/>
    <property type="match status" value="1"/>
</dbReference>
<dbReference type="Proteomes" id="UP000436088">
    <property type="component" value="Unassembled WGS sequence"/>
</dbReference>
<feature type="domain" description="SANT" evidence="2">
    <location>
        <begin position="802"/>
        <end position="853"/>
    </location>
</feature>
<dbReference type="SUPFAM" id="SSF46689">
    <property type="entry name" value="Homeodomain-like"/>
    <property type="match status" value="2"/>
</dbReference>
<dbReference type="CDD" id="cd00167">
    <property type="entry name" value="SANT"/>
    <property type="match status" value="1"/>
</dbReference>
<feature type="domain" description="SANT" evidence="2">
    <location>
        <begin position="1022"/>
        <end position="1062"/>
    </location>
</feature>
<comment type="caution">
    <text evidence="3">The sequence shown here is derived from an EMBL/GenBank/DDBJ whole genome shotgun (WGS) entry which is preliminary data.</text>
</comment>
<feature type="region of interest" description="Disordered" evidence="1">
    <location>
        <begin position="455"/>
        <end position="500"/>
    </location>
</feature>
<feature type="region of interest" description="Disordered" evidence="1">
    <location>
        <begin position="98"/>
        <end position="144"/>
    </location>
</feature>
<keyword evidence="4" id="KW-1185">Reference proteome</keyword>
<feature type="compositionally biased region" description="Basic and acidic residues" evidence="1">
    <location>
        <begin position="99"/>
        <end position="112"/>
    </location>
</feature>
<gene>
    <name evidence="3" type="ORF">F3Y22_tig00111105pilonHSYRG00686</name>
</gene>
<dbReference type="PROSITE" id="PS51293">
    <property type="entry name" value="SANT"/>
    <property type="match status" value="2"/>
</dbReference>
<feature type="compositionally biased region" description="Low complexity" evidence="1">
    <location>
        <begin position="215"/>
        <end position="231"/>
    </location>
</feature>
<dbReference type="InterPro" id="IPR001005">
    <property type="entry name" value="SANT/Myb"/>
</dbReference>
<evidence type="ECO:0000313" key="4">
    <source>
        <dbReference type="Proteomes" id="UP000436088"/>
    </source>
</evidence>
<feature type="region of interest" description="Disordered" evidence="1">
    <location>
        <begin position="1264"/>
        <end position="1291"/>
    </location>
</feature>
<feature type="region of interest" description="Disordered" evidence="1">
    <location>
        <begin position="213"/>
        <end position="279"/>
    </location>
</feature>
<dbReference type="Gene3D" id="1.20.58.1880">
    <property type="match status" value="1"/>
</dbReference>
<dbReference type="InterPro" id="IPR009057">
    <property type="entry name" value="Homeodomain-like_sf"/>
</dbReference>
<dbReference type="EMBL" id="VEPZ02001236">
    <property type="protein sequence ID" value="KAE8684906.1"/>
    <property type="molecule type" value="Genomic_DNA"/>
</dbReference>
<evidence type="ECO:0000259" key="2">
    <source>
        <dbReference type="PROSITE" id="PS51293"/>
    </source>
</evidence>
<feature type="compositionally biased region" description="Polar residues" evidence="1">
    <location>
        <begin position="126"/>
        <end position="135"/>
    </location>
</feature>